<gene>
    <name evidence="1" type="ORF">GCM10008905_18060</name>
</gene>
<reference evidence="1 2" key="1">
    <citation type="journal article" date="2019" name="Int. J. Syst. Evol. Microbiol.">
        <title>The Global Catalogue of Microorganisms (GCM) 10K type strain sequencing project: providing services to taxonomists for standard genome sequencing and annotation.</title>
        <authorList>
            <consortium name="The Broad Institute Genomics Platform"/>
            <consortium name="The Broad Institute Genome Sequencing Center for Infectious Disease"/>
            <person name="Wu L."/>
            <person name="Ma J."/>
        </authorList>
    </citation>
    <scope>NUCLEOTIDE SEQUENCE [LARGE SCALE GENOMIC DNA]</scope>
    <source>
        <strain evidence="1 2">JCM 1405</strain>
    </source>
</reference>
<dbReference type="EMBL" id="BAAACF010000001">
    <property type="protein sequence ID" value="GAA0724329.1"/>
    <property type="molecule type" value="Genomic_DNA"/>
</dbReference>
<name>A0ABN1IZ34_9CLOT</name>
<protein>
    <submittedName>
        <fullName evidence="1">Uncharacterized protein</fullName>
    </submittedName>
</protein>
<sequence>MEYRLNKVDMEVRQRIEDTTREGMIHRKKELKIDKDAKDKKEDKDFSDELKKYKGKKKKVILVQAEKIEEIDVEAIKYKGEENNLSRGRFLDTKR</sequence>
<comment type="caution">
    <text evidence="1">The sequence shown here is derived from an EMBL/GenBank/DDBJ whole genome shotgun (WGS) entry which is preliminary data.</text>
</comment>
<evidence type="ECO:0000313" key="2">
    <source>
        <dbReference type="Proteomes" id="UP001500339"/>
    </source>
</evidence>
<evidence type="ECO:0000313" key="1">
    <source>
        <dbReference type="EMBL" id="GAA0724329.1"/>
    </source>
</evidence>
<dbReference type="RefSeq" id="WP_343768978.1">
    <property type="nucleotide sequence ID" value="NZ_BAAACF010000001.1"/>
</dbReference>
<accession>A0ABN1IZ34</accession>
<proteinExistence type="predicted"/>
<organism evidence="1 2">
    <name type="scientific">Clostridium malenominatum</name>
    <dbReference type="NCBI Taxonomy" id="1539"/>
    <lineage>
        <taxon>Bacteria</taxon>
        <taxon>Bacillati</taxon>
        <taxon>Bacillota</taxon>
        <taxon>Clostridia</taxon>
        <taxon>Eubacteriales</taxon>
        <taxon>Clostridiaceae</taxon>
        <taxon>Clostridium</taxon>
    </lineage>
</organism>
<keyword evidence="2" id="KW-1185">Reference proteome</keyword>
<dbReference type="Proteomes" id="UP001500339">
    <property type="component" value="Unassembled WGS sequence"/>
</dbReference>